<evidence type="ECO:0000313" key="3">
    <source>
        <dbReference type="Proteomes" id="UP000324091"/>
    </source>
</evidence>
<evidence type="ECO:0000313" key="2">
    <source>
        <dbReference type="EMBL" id="TWW69180.1"/>
    </source>
</evidence>
<feature type="compositionally biased region" description="Low complexity" evidence="1">
    <location>
        <begin position="40"/>
        <end position="49"/>
    </location>
</feature>
<reference evidence="2 3" key="1">
    <citation type="submission" date="2019-04" db="EMBL/GenBank/DDBJ databases">
        <title>Chromosome genome assembly for Takifugu flavidus.</title>
        <authorList>
            <person name="Xiao S."/>
        </authorList>
    </citation>
    <scope>NUCLEOTIDE SEQUENCE [LARGE SCALE GENOMIC DNA]</scope>
    <source>
        <strain evidence="2">HTHZ2018</strain>
        <tissue evidence="2">Muscle</tissue>
    </source>
</reference>
<name>A0A5C6NSV8_9TELE</name>
<accession>A0A5C6NSV8</accession>
<protein>
    <submittedName>
        <fullName evidence="2">Uncharacterized protein</fullName>
    </submittedName>
</protein>
<evidence type="ECO:0000256" key="1">
    <source>
        <dbReference type="SAM" id="MobiDB-lite"/>
    </source>
</evidence>
<organism evidence="2 3">
    <name type="scientific">Takifugu flavidus</name>
    <name type="common">sansaifugu</name>
    <dbReference type="NCBI Taxonomy" id="433684"/>
    <lineage>
        <taxon>Eukaryota</taxon>
        <taxon>Metazoa</taxon>
        <taxon>Chordata</taxon>
        <taxon>Craniata</taxon>
        <taxon>Vertebrata</taxon>
        <taxon>Euteleostomi</taxon>
        <taxon>Actinopterygii</taxon>
        <taxon>Neopterygii</taxon>
        <taxon>Teleostei</taxon>
        <taxon>Neoteleostei</taxon>
        <taxon>Acanthomorphata</taxon>
        <taxon>Eupercaria</taxon>
        <taxon>Tetraodontiformes</taxon>
        <taxon>Tetradontoidea</taxon>
        <taxon>Tetraodontidae</taxon>
        <taxon>Takifugu</taxon>
    </lineage>
</organism>
<keyword evidence="3" id="KW-1185">Reference proteome</keyword>
<dbReference type="EMBL" id="RHFK02000011">
    <property type="protein sequence ID" value="TWW69180.1"/>
    <property type="molecule type" value="Genomic_DNA"/>
</dbReference>
<feature type="region of interest" description="Disordered" evidence="1">
    <location>
        <begin position="1"/>
        <end position="49"/>
    </location>
</feature>
<dbReference type="AlphaFoldDB" id="A0A5C6NSV8"/>
<comment type="caution">
    <text evidence="2">The sequence shown here is derived from an EMBL/GenBank/DDBJ whole genome shotgun (WGS) entry which is preliminary data.</text>
</comment>
<sequence>MRTQSESAGNNMKKKILPTPRKDRGASALTSSFNGPSLVASSSASSSKSPFEVKLAWFGAVIHPDDLS</sequence>
<dbReference type="Proteomes" id="UP000324091">
    <property type="component" value="Chromosome 19"/>
</dbReference>
<feature type="compositionally biased region" description="Polar residues" evidence="1">
    <location>
        <begin position="1"/>
        <end position="10"/>
    </location>
</feature>
<proteinExistence type="predicted"/>
<gene>
    <name evidence="2" type="ORF">D4764_19G0009790</name>
</gene>